<dbReference type="InterPro" id="IPR007379">
    <property type="entry name" value="Tim44-like_dom"/>
</dbReference>
<feature type="domain" description="Tim44-like" evidence="4">
    <location>
        <begin position="175"/>
        <end position="304"/>
    </location>
</feature>
<evidence type="ECO:0000256" key="2">
    <source>
        <dbReference type="SAM" id="Phobius"/>
    </source>
</evidence>
<evidence type="ECO:0000313" key="6">
    <source>
        <dbReference type="Proteomes" id="UP000199355"/>
    </source>
</evidence>
<feature type="compositionally biased region" description="Low complexity" evidence="1">
    <location>
        <begin position="66"/>
        <end position="77"/>
    </location>
</feature>
<dbReference type="OrthoDB" id="5297955at2"/>
<evidence type="ECO:0000256" key="3">
    <source>
        <dbReference type="SAM" id="SignalP"/>
    </source>
</evidence>
<dbReference type="Proteomes" id="UP000199355">
    <property type="component" value="Unassembled WGS sequence"/>
</dbReference>
<dbReference type="PANTHER" id="PTHR41542">
    <property type="entry name" value="BLL5807 PROTEIN"/>
    <property type="match status" value="1"/>
</dbReference>
<evidence type="ECO:0000256" key="1">
    <source>
        <dbReference type="SAM" id="MobiDB-lite"/>
    </source>
</evidence>
<dbReference type="PANTHER" id="PTHR41542:SF1">
    <property type="entry name" value="BLL5807 PROTEIN"/>
    <property type="match status" value="1"/>
</dbReference>
<proteinExistence type="predicted"/>
<organism evidence="5 6">
    <name type="scientific">Desulfovibrio legallii</name>
    <dbReference type="NCBI Taxonomy" id="571438"/>
    <lineage>
        <taxon>Bacteria</taxon>
        <taxon>Pseudomonadati</taxon>
        <taxon>Thermodesulfobacteriota</taxon>
        <taxon>Desulfovibrionia</taxon>
        <taxon>Desulfovibrionales</taxon>
        <taxon>Desulfovibrionaceae</taxon>
        <taxon>Desulfovibrio</taxon>
    </lineage>
</organism>
<dbReference type="InterPro" id="IPR032710">
    <property type="entry name" value="NTF2-like_dom_sf"/>
</dbReference>
<evidence type="ECO:0000259" key="4">
    <source>
        <dbReference type="SMART" id="SM00978"/>
    </source>
</evidence>
<evidence type="ECO:0000313" key="5">
    <source>
        <dbReference type="EMBL" id="SDF25063.1"/>
    </source>
</evidence>
<keyword evidence="2" id="KW-1133">Transmembrane helix</keyword>
<dbReference type="Gene3D" id="3.10.450.240">
    <property type="match status" value="1"/>
</dbReference>
<protein>
    <submittedName>
        <fullName evidence="5">Predicted lipid-binding transport protein, Tim44 family</fullName>
    </submittedName>
</protein>
<feature type="chain" id="PRO_5011585862" evidence="3">
    <location>
        <begin position="19"/>
        <end position="307"/>
    </location>
</feature>
<keyword evidence="6" id="KW-1185">Reference proteome</keyword>
<feature type="region of interest" description="Disordered" evidence="1">
    <location>
        <begin position="41"/>
        <end position="77"/>
    </location>
</feature>
<keyword evidence="3" id="KW-0732">Signal</keyword>
<dbReference type="RefSeq" id="WP_092152800.1">
    <property type="nucleotide sequence ID" value="NZ_FNBX01000003.1"/>
</dbReference>
<dbReference type="AlphaFoldDB" id="A0A1G7JJJ1"/>
<keyword evidence="2" id="KW-0812">Transmembrane</keyword>
<dbReference type="SUPFAM" id="SSF54427">
    <property type="entry name" value="NTF2-like"/>
    <property type="match status" value="1"/>
</dbReference>
<keyword evidence="2" id="KW-0472">Membrane</keyword>
<dbReference type="STRING" id="571438.SAMN05192586_10335"/>
<sequence length="307" mass="32708">MKRSVVLAALLLCCCALMLTVTETTEAARLGGGRSFGGKPFMSTPAPAVRPQPAPGKPGPTVNQTRPQQQQPAAGAARPGLFGGMGGLMGGLLAGTLIGSLLSGHGFSGGGFMDILLFGLLIYLGLKLFARFRGAPAAARAGAGQGQNAEEQPLRREAADGWGALRSTPQDMSGSAEDGPAVSVPQGFDVEEFLRGAKMAYNRLQQAWDKRDMDDISQFATPAVQEEVRRQMEADPRPGNTELLLVNAHLLQVENDGPDQYAQVFFDVLLREDPNQQAPTSVREVWHFVRPVAGGMWKLDGIQQVEG</sequence>
<dbReference type="SMART" id="SM00978">
    <property type="entry name" value="Tim44"/>
    <property type="match status" value="1"/>
</dbReference>
<gene>
    <name evidence="5" type="ORF">SAMN05192586_10335</name>
</gene>
<dbReference type="Pfam" id="PF04280">
    <property type="entry name" value="Tim44"/>
    <property type="match status" value="1"/>
</dbReference>
<feature type="signal peptide" evidence="3">
    <location>
        <begin position="1"/>
        <end position="18"/>
    </location>
</feature>
<name>A0A1G7JJJ1_9BACT</name>
<feature type="transmembrane region" description="Helical" evidence="2">
    <location>
        <begin position="107"/>
        <end position="126"/>
    </location>
</feature>
<dbReference type="EMBL" id="FNBX01000003">
    <property type="protein sequence ID" value="SDF25063.1"/>
    <property type="molecule type" value="Genomic_DNA"/>
</dbReference>
<reference evidence="6" key="1">
    <citation type="submission" date="2016-10" db="EMBL/GenBank/DDBJ databases">
        <authorList>
            <person name="Varghese N."/>
            <person name="Submissions S."/>
        </authorList>
    </citation>
    <scope>NUCLEOTIDE SEQUENCE [LARGE SCALE GENOMIC DNA]</scope>
    <source>
        <strain evidence="6">KHC7</strain>
    </source>
</reference>
<accession>A0A1G7JJJ1</accession>
<feature type="compositionally biased region" description="Pro residues" evidence="1">
    <location>
        <begin position="48"/>
        <end position="58"/>
    </location>
</feature>